<dbReference type="OrthoDB" id="10266568at2759"/>
<evidence type="ECO:0000313" key="2">
    <source>
        <dbReference type="EMBL" id="KNC85652.1"/>
    </source>
</evidence>
<keyword evidence="1" id="KW-0175">Coiled coil</keyword>
<evidence type="ECO:0008006" key="4">
    <source>
        <dbReference type="Google" id="ProtNLM"/>
    </source>
</evidence>
<dbReference type="EMBL" id="KQ241691">
    <property type="protein sequence ID" value="KNC85652.1"/>
    <property type="molecule type" value="Genomic_DNA"/>
</dbReference>
<accession>A0A0L0G9F9</accession>
<dbReference type="InterPro" id="IPR005024">
    <property type="entry name" value="Snf7_fam"/>
</dbReference>
<reference evidence="2 3" key="1">
    <citation type="submission" date="2011-02" db="EMBL/GenBank/DDBJ databases">
        <title>The Genome Sequence of Sphaeroforma arctica JP610.</title>
        <authorList>
            <consortium name="The Broad Institute Genome Sequencing Platform"/>
            <person name="Russ C."/>
            <person name="Cuomo C."/>
            <person name="Young S.K."/>
            <person name="Zeng Q."/>
            <person name="Gargeya S."/>
            <person name="Alvarado L."/>
            <person name="Berlin A."/>
            <person name="Chapman S.B."/>
            <person name="Chen Z."/>
            <person name="Freedman E."/>
            <person name="Gellesch M."/>
            <person name="Goldberg J."/>
            <person name="Griggs A."/>
            <person name="Gujja S."/>
            <person name="Heilman E."/>
            <person name="Heiman D."/>
            <person name="Howarth C."/>
            <person name="Mehta T."/>
            <person name="Neiman D."/>
            <person name="Pearson M."/>
            <person name="Roberts A."/>
            <person name="Saif S."/>
            <person name="Shea T."/>
            <person name="Shenoy N."/>
            <person name="Sisk P."/>
            <person name="Stolte C."/>
            <person name="Sykes S."/>
            <person name="White J."/>
            <person name="Yandava C."/>
            <person name="Burger G."/>
            <person name="Gray M.W."/>
            <person name="Holland P.W.H."/>
            <person name="King N."/>
            <person name="Lang F.B.F."/>
            <person name="Roger A.J."/>
            <person name="Ruiz-Trillo I."/>
            <person name="Haas B."/>
            <person name="Nusbaum C."/>
            <person name="Birren B."/>
        </authorList>
    </citation>
    <scope>NUCLEOTIDE SEQUENCE [LARGE SCALE GENOMIC DNA]</scope>
    <source>
        <strain evidence="2 3">JP610</strain>
    </source>
</reference>
<dbReference type="AlphaFoldDB" id="A0A0L0G9F9"/>
<evidence type="ECO:0000256" key="1">
    <source>
        <dbReference type="SAM" id="Coils"/>
    </source>
</evidence>
<dbReference type="GeneID" id="25902677"/>
<organism evidence="2 3">
    <name type="scientific">Sphaeroforma arctica JP610</name>
    <dbReference type="NCBI Taxonomy" id="667725"/>
    <lineage>
        <taxon>Eukaryota</taxon>
        <taxon>Ichthyosporea</taxon>
        <taxon>Ichthyophonida</taxon>
        <taxon>Sphaeroforma</taxon>
    </lineage>
</organism>
<evidence type="ECO:0000313" key="3">
    <source>
        <dbReference type="Proteomes" id="UP000054560"/>
    </source>
</evidence>
<dbReference type="GO" id="GO:0007034">
    <property type="term" value="P:vacuolar transport"/>
    <property type="evidence" value="ECO:0007669"/>
    <property type="project" value="InterPro"/>
</dbReference>
<dbReference type="RefSeq" id="XP_014159554.1">
    <property type="nucleotide sequence ID" value="XM_014304079.1"/>
</dbReference>
<dbReference type="eggNOG" id="KOG3232">
    <property type="taxonomic scope" value="Eukaryota"/>
</dbReference>
<sequence>MGMFGNNSKKQLEDAYFQMKLASKQLARQSVKAEKEAKQAENKVKLNMQKGNPENARIFAENAIRKKQESVNFLRMSSRLDATSSRIQTAITMQTVTKSMGMATKGMDKALQSMDLVKITSIMEKFESQFEDLDVQTGVMDNAMSGAVTSSVPEDQVEALISQVADEHGLQMQEELNAVPAGKTALPTISNEEEAGLSDRLKALREME</sequence>
<protein>
    <recommendedName>
        <fullName evidence="4">Charged multivesicular body protein 1b</fullName>
    </recommendedName>
</protein>
<dbReference type="Pfam" id="PF03357">
    <property type="entry name" value="Snf7"/>
    <property type="match status" value="1"/>
</dbReference>
<dbReference type="Gene3D" id="6.10.140.1230">
    <property type="match status" value="1"/>
</dbReference>
<gene>
    <name evidence="2" type="ORF">SARC_02173</name>
</gene>
<keyword evidence="3" id="KW-1185">Reference proteome</keyword>
<dbReference type="Proteomes" id="UP000054560">
    <property type="component" value="Unassembled WGS sequence"/>
</dbReference>
<proteinExistence type="predicted"/>
<name>A0A0L0G9F9_9EUKA</name>
<dbReference type="STRING" id="667725.A0A0L0G9F9"/>
<feature type="coiled-coil region" evidence="1">
    <location>
        <begin position="23"/>
        <end position="50"/>
    </location>
</feature>
<dbReference type="PANTHER" id="PTHR10476">
    <property type="entry name" value="CHARGED MULTIVESICULAR BODY PROTEIN"/>
    <property type="match status" value="1"/>
</dbReference>